<dbReference type="GeneID" id="31366403"/>
<evidence type="ECO:0000313" key="3">
    <source>
        <dbReference type="Proteomes" id="UP000001396"/>
    </source>
</evidence>
<feature type="signal peptide" evidence="1">
    <location>
        <begin position="1"/>
        <end position="22"/>
    </location>
</feature>
<keyword evidence="1" id="KW-0732">Signal</keyword>
<name>D3BSG6_HETP5</name>
<organism evidence="2 3">
    <name type="scientific">Heterostelium pallidum (strain ATCC 26659 / Pp 5 / PN500)</name>
    <name type="common">Cellular slime mold</name>
    <name type="synonym">Polysphondylium pallidum</name>
    <dbReference type="NCBI Taxonomy" id="670386"/>
    <lineage>
        <taxon>Eukaryota</taxon>
        <taxon>Amoebozoa</taxon>
        <taxon>Evosea</taxon>
        <taxon>Eumycetozoa</taxon>
        <taxon>Dictyostelia</taxon>
        <taxon>Acytosteliales</taxon>
        <taxon>Acytosteliaceae</taxon>
        <taxon>Heterostelium</taxon>
    </lineage>
</organism>
<sequence length="134" mass="14535">MNYKLIIIVVGLVVCSSMSARANLDCRAALCVDADRSKCLAQGSKFHPKDIKNGVCCDYCEPNCAAVTCLRITEAECMKENGKYLVANPKAGQCCNTCILPCDSVRCNQNIKCPRGQTLMPANPSAKKCCPYCK</sequence>
<reference evidence="2 3" key="1">
    <citation type="journal article" date="2011" name="Genome Res.">
        <title>Phylogeny-wide analysis of social amoeba genomes highlights ancient origins for complex intercellular communication.</title>
        <authorList>
            <person name="Heidel A.J."/>
            <person name="Lawal H.M."/>
            <person name="Felder M."/>
            <person name="Schilde C."/>
            <person name="Helps N.R."/>
            <person name="Tunggal B."/>
            <person name="Rivero F."/>
            <person name="John U."/>
            <person name="Schleicher M."/>
            <person name="Eichinger L."/>
            <person name="Platzer M."/>
            <person name="Noegel A.A."/>
            <person name="Schaap P."/>
            <person name="Gloeckner G."/>
        </authorList>
    </citation>
    <scope>NUCLEOTIDE SEQUENCE [LARGE SCALE GENOMIC DNA]</scope>
    <source>
        <strain evidence="3">ATCC 26659 / Pp 5 / PN500</strain>
    </source>
</reference>
<comment type="caution">
    <text evidence="2">The sequence shown here is derived from an EMBL/GenBank/DDBJ whole genome shotgun (WGS) entry which is preliminary data.</text>
</comment>
<accession>D3BSG6</accession>
<evidence type="ECO:0000256" key="1">
    <source>
        <dbReference type="SAM" id="SignalP"/>
    </source>
</evidence>
<proteinExistence type="predicted"/>
<dbReference type="AlphaFoldDB" id="D3BSG6"/>
<dbReference type="RefSeq" id="XP_020427806.1">
    <property type="nucleotide sequence ID" value="XM_020581695.1"/>
</dbReference>
<protein>
    <submittedName>
        <fullName evidence="2">Uncharacterized protein</fullName>
    </submittedName>
</protein>
<feature type="chain" id="PRO_5003041536" evidence="1">
    <location>
        <begin position="23"/>
        <end position="134"/>
    </location>
</feature>
<dbReference type="Proteomes" id="UP000001396">
    <property type="component" value="Unassembled WGS sequence"/>
</dbReference>
<evidence type="ECO:0000313" key="2">
    <source>
        <dbReference type="EMBL" id="EFA75672.1"/>
    </source>
</evidence>
<gene>
    <name evidence="2" type="ORF">PPL_10934</name>
</gene>
<keyword evidence="3" id="KW-1185">Reference proteome</keyword>
<dbReference type="EMBL" id="ADBJ01000052">
    <property type="protein sequence ID" value="EFA75672.1"/>
    <property type="molecule type" value="Genomic_DNA"/>
</dbReference>
<dbReference type="InParanoid" id="D3BSG6"/>